<sequence>MILAIDCGNTHTVFGTITKEGEIQKIFRMESSRRKTSYEYAADIAQICQLLEIDLQGLEGSILSSVVPELTTSYQKAMELLCKGKCVVVNSSSPMNMSFAMADPSGVAPDLIISAVGAKNNYPLPAIIIDMGTATTITVVNKEGVFMGGVILPGVGISMNALAKETSLLPSIDVAPAKTLISTDTVDAMRAGIIYGTAGSLDGIVEHFQEELQEEGSVIATGGLAHLICPYCKHKMIVDDNLLLKGLWKIWQLEQDSSESK</sequence>
<feature type="binding site" evidence="16">
    <location>
        <position position="133"/>
    </location>
    <ligand>
        <name>ATP</name>
        <dbReference type="ChEBI" id="CHEBI:30616"/>
    </ligand>
</feature>
<dbReference type="GO" id="GO:0015937">
    <property type="term" value="P:coenzyme A biosynthetic process"/>
    <property type="evidence" value="ECO:0007669"/>
    <property type="project" value="UniProtKB-UniRule"/>
</dbReference>
<dbReference type="GO" id="GO:0004594">
    <property type="term" value="F:pantothenate kinase activity"/>
    <property type="evidence" value="ECO:0007669"/>
    <property type="project" value="UniProtKB-UniRule"/>
</dbReference>
<proteinExistence type="inferred from homology"/>
<evidence type="ECO:0000256" key="7">
    <source>
        <dbReference type="ARBA" id="ARBA00022490"/>
    </source>
</evidence>
<evidence type="ECO:0000256" key="12">
    <source>
        <dbReference type="ARBA" id="ARBA00022958"/>
    </source>
</evidence>
<dbReference type="Gene3D" id="3.30.420.40">
    <property type="match status" value="2"/>
</dbReference>
<comment type="subcellular location">
    <subcellularLocation>
        <location evidence="3 16">Cytoplasm</location>
    </subcellularLocation>
</comment>
<dbReference type="HAMAP" id="MF_01274">
    <property type="entry name" value="Pantothen_kinase_3"/>
    <property type="match status" value="1"/>
</dbReference>
<dbReference type="EC" id="2.7.1.33" evidence="6 16"/>
<feature type="active site" description="Proton acceptor" evidence="16">
    <location>
        <position position="110"/>
    </location>
</feature>
<name>A0A7W9SHI0_9FIRM</name>
<evidence type="ECO:0000256" key="6">
    <source>
        <dbReference type="ARBA" id="ARBA00012102"/>
    </source>
</evidence>
<dbReference type="Pfam" id="PF03309">
    <property type="entry name" value="Pan_kinase"/>
    <property type="match status" value="1"/>
</dbReference>
<dbReference type="CDD" id="cd24015">
    <property type="entry name" value="ASKHA_NBD_PanK-III"/>
    <property type="match status" value="1"/>
</dbReference>
<evidence type="ECO:0000256" key="11">
    <source>
        <dbReference type="ARBA" id="ARBA00022840"/>
    </source>
</evidence>
<evidence type="ECO:0000313" key="17">
    <source>
        <dbReference type="EMBL" id="MBB6042263.1"/>
    </source>
</evidence>
<dbReference type="AlphaFoldDB" id="A0A7W9SHI0"/>
<comment type="caution">
    <text evidence="17">The sequence shown here is derived from an EMBL/GenBank/DDBJ whole genome shotgun (WGS) entry which is preliminary data.</text>
</comment>
<dbReference type="SUPFAM" id="SSF53067">
    <property type="entry name" value="Actin-like ATPase domain"/>
    <property type="match status" value="2"/>
</dbReference>
<dbReference type="GO" id="GO:0046872">
    <property type="term" value="F:metal ion binding"/>
    <property type="evidence" value="ECO:0007669"/>
    <property type="project" value="UniProtKB-KW"/>
</dbReference>
<feature type="binding site" evidence="16">
    <location>
        <position position="130"/>
    </location>
    <ligand>
        <name>K(+)</name>
        <dbReference type="ChEBI" id="CHEBI:29103"/>
    </ligand>
</feature>
<evidence type="ECO:0000256" key="14">
    <source>
        <dbReference type="ARBA" id="ARBA00038036"/>
    </source>
</evidence>
<keyword evidence="16" id="KW-0479">Metal-binding</keyword>
<reference evidence="17 18" key="1">
    <citation type="submission" date="2020-08" db="EMBL/GenBank/DDBJ databases">
        <title>Genomic Encyclopedia of Type Strains, Phase IV (KMG-IV): sequencing the most valuable type-strain genomes for metagenomic binning, comparative biology and taxonomic classification.</title>
        <authorList>
            <person name="Goeker M."/>
        </authorList>
    </citation>
    <scope>NUCLEOTIDE SEQUENCE [LARGE SCALE GENOMIC DNA]</scope>
    <source>
        <strain evidence="17 18">DSM 17245</strain>
    </source>
</reference>
<evidence type="ECO:0000256" key="5">
    <source>
        <dbReference type="ARBA" id="ARBA00011738"/>
    </source>
</evidence>
<keyword evidence="13 16" id="KW-0173">Coenzyme A biosynthesis</keyword>
<dbReference type="GeneID" id="85015770"/>
<dbReference type="PANTHER" id="PTHR34265:SF1">
    <property type="entry name" value="TYPE III PANTOTHENATE KINASE"/>
    <property type="match status" value="1"/>
</dbReference>
<dbReference type="Proteomes" id="UP000522163">
    <property type="component" value="Unassembled WGS sequence"/>
</dbReference>
<dbReference type="EMBL" id="JACHHH010000013">
    <property type="protein sequence ID" value="MBB6042263.1"/>
    <property type="molecule type" value="Genomic_DNA"/>
</dbReference>
<comment type="pathway">
    <text evidence="4 16">Cofactor biosynthesis; coenzyme A biosynthesis; CoA from (R)-pantothenate: step 1/5.</text>
</comment>
<evidence type="ECO:0000256" key="3">
    <source>
        <dbReference type="ARBA" id="ARBA00004496"/>
    </source>
</evidence>
<gene>
    <name evidence="16" type="primary">coaX</name>
    <name evidence="17" type="ORF">HNQ46_002259</name>
</gene>
<evidence type="ECO:0000256" key="13">
    <source>
        <dbReference type="ARBA" id="ARBA00022993"/>
    </source>
</evidence>
<evidence type="ECO:0000256" key="2">
    <source>
        <dbReference type="ARBA" id="ARBA00001958"/>
    </source>
</evidence>
<evidence type="ECO:0000256" key="16">
    <source>
        <dbReference type="HAMAP-Rule" id="MF_01274"/>
    </source>
</evidence>
<comment type="catalytic activity">
    <reaction evidence="1 16">
        <text>(R)-pantothenate + ATP = (R)-4'-phosphopantothenate + ADP + H(+)</text>
        <dbReference type="Rhea" id="RHEA:16373"/>
        <dbReference type="ChEBI" id="CHEBI:10986"/>
        <dbReference type="ChEBI" id="CHEBI:15378"/>
        <dbReference type="ChEBI" id="CHEBI:29032"/>
        <dbReference type="ChEBI" id="CHEBI:30616"/>
        <dbReference type="ChEBI" id="CHEBI:456216"/>
        <dbReference type="EC" id="2.7.1.33"/>
    </reaction>
</comment>
<dbReference type="RefSeq" id="WP_183684741.1">
    <property type="nucleotide sequence ID" value="NZ_JACHHH010000013.1"/>
</dbReference>
<dbReference type="PANTHER" id="PTHR34265">
    <property type="entry name" value="TYPE III PANTOTHENATE KINASE"/>
    <property type="match status" value="1"/>
</dbReference>
<feature type="binding site" evidence="16">
    <location>
        <begin position="6"/>
        <end position="13"/>
    </location>
    <ligand>
        <name>ATP</name>
        <dbReference type="ChEBI" id="CHEBI:30616"/>
    </ligand>
</feature>
<comment type="cofactor">
    <cofactor evidence="16">
        <name>NH4(+)</name>
        <dbReference type="ChEBI" id="CHEBI:28938"/>
    </cofactor>
    <cofactor evidence="16">
        <name>K(+)</name>
        <dbReference type="ChEBI" id="CHEBI:29103"/>
    </cofactor>
    <text evidence="16">A monovalent cation. Ammonium or potassium.</text>
</comment>
<evidence type="ECO:0000256" key="15">
    <source>
        <dbReference type="ARBA" id="ARBA00040883"/>
    </source>
</evidence>
<dbReference type="NCBIfam" id="TIGR00671">
    <property type="entry name" value="baf"/>
    <property type="match status" value="1"/>
</dbReference>
<keyword evidence="9 16" id="KW-0547">Nucleotide-binding</keyword>
<protein>
    <recommendedName>
        <fullName evidence="15 16">Type III pantothenate kinase</fullName>
        <ecNumber evidence="6 16">2.7.1.33</ecNumber>
    </recommendedName>
    <alternativeName>
        <fullName evidence="16">PanK-III</fullName>
    </alternativeName>
    <alternativeName>
        <fullName evidence="16">Pantothenic acid kinase</fullName>
    </alternativeName>
</protein>
<keyword evidence="12 16" id="KW-0630">Potassium</keyword>
<evidence type="ECO:0000256" key="1">
    <source>
        <dbReference type="ARBA" id="ARBA00001206"/>
    </source>
</evidence>
<dbReference type="GO" id="GO:0005737">
    <property type="term" value="C:cytoplasm"/>
    <property type="evidence" value="ECO:0007669"/>
    <property type="project" value="UniProtKB-SubCell"/>
</dbReference>
<evidence type="ECO:0000256" key="4">
    <source>
        <dbReference type="ARBA" id="ARBA00005225"/>
    </source>
</evidence>
<keyword evidence="8 16" id="KW-0808">Transferase</keyword>
<evidence type="ECO:0000313" key="18">
    <source>
        <dbReference type="Proteomes" id="UP000522163"/>
    </source>
</evidence>
<keyword evidence="11 16" id="KW-0067">ATP-binding</keyword>
<comment type="subunit">
    <text evidence="5 16">Homodimer.</text>
</comment>
<dbReference type="InterPro" id="IPR043129">
    <property type="entry name" value="ATPase_NBD"/>
</dbReference>
<comment type="function">
    <text evidence="16">Catalyzes the phosphorylation of pantothenate (Pan), the first step in CoA biosynthesis.</text>
</comment>
<evidence type="ECO:0000256" key="8">
    <source>
        <dbReference type="ARBA" id="ARBA00022679"/>
    </source>
</evidence>
<feature type="binding site" evidence="16">
    <location>
        <position position="185"/>
    </location>
    <ligand>
        <name>substrate</name>
    </ligand>
</feature>
<accession>A0A7W9SHI0</accession>
<evidence type="ECO:0000256" key="10">
    <source>
        <dbReference type="ARBA" id="ARBA00022777"/>
    </source>
</evidence>
<dbReference type="UniPathway" id="UPA00241">
    <property type="reaction ID" value="UER00352"/>
</dbReference>
<comment type="caution">
    <text evidence="16">Lacks conserved residue(s) required for the propagation of feature annotation.</text>
</comment>
<keyword evidence="10 16" id="KW-0418">Kinase</keyword>
<comment type="similarity">
    <text evidence="14 16">Belongs to the type III pantothenate kinase family.</text>
</comment>
<keyword evidence="7 16" id="KW-0963">Cytoplasm</keyword>
<dbReference type="InterPro" id="IPR004619">
    <property type="entry name" value="Type_III_PanK"/>
</dbReference>
<comment type="cofactor">
    <cofactor evidence="2">
        <name>K(+)</name>
        <dbReference type="ChEBI" id="CHEBI:29103"/>
    </cofactor>
</comment>
<organism evidence="17 18">
    <name type="scientific">Oribacterium sinus</name>
    <dbReference type="NCBI Taxonomy" id="237576"/>
    <lineage>
        <taxon>Bacteria</taxon>
        <taxon>Bacillati</taxon>
        <taxon>Bacillota</taxon>
        <taxon>Clostridia</taxon>
        <taxon>Lachnospirales</taxon>
        <taxon>Lachnospiraceae</taxon>
        <taxon>Oribacterium</taxon>
    </lineage>
</organism>
<dbReference type="GO" id="GO:0005524">
    <property type="term" value="F:ATP binding"/>
    <property type="evidence" value="ECO:0007669"/>
    <property type="project" value="UniProtKB-UniRule"/>
</dbReference>
<evidence type="ECO:0000256" key="9">
    <source>
        <dbReference type="ARBA" id="ARBA00022741"/>
    </source>
</evidence>